<proteinExistence type="predicted"/>
<sequence>MENKYYGCEPLQMEEMQHIQGGSYVANLLTLVKGAYFLTKNLTPSVPVAGPLVFGLLTALTDQLVMDL</sequence>
<organism evidence="1 2">
    <name type="scientific">Chitinophaga pollutisoli</name>
    <dbReference type="NCBI Taxonomy" id="3133966"/>
    <lineage>
        <taxon>Bacteria</taxon>
        <taxon>Pseudomonadati</taxon>
        <taxon>Bacteroidota</taxon>
        <taxon>Chitinophagia</taxon>
        <taxon>Chitinophagales</taxon>
        <taxon>Chitinophagaceae</taxon>
        <taxon>Chitinophaga</taxon>
    </lineage>
</organism>
<protein>
    <recommendedName>
        <fullName evidence="3">Class IIb bacteriocin, lactobin A/cerein 7B family</fullName>
    </recommendedName>
</protein>
<evidence type="ECO:0008006" key="3">
    <source>
        <dbReference type="Google" id="ProtNLM"/>
    </source>
</evidence>
<gene>
    <name evidence="1" type="ORF">WJU16_04000</name>
</gene>
<accession>A0ABZ2YTN5</accession>
<evidence type="ECO:0000313" key="2">
    <source>
        <dbReference type="Proteomes" id="UP001485459"/>
    </source>
</evidence>
<evidence type="ECO:0000313" key="1">
    <source>
        <dbReference type="EMBL" id="WZN42199.1"/>
    </source>
</evidence>
<name>A0ABZ2YTN5_9BACT</name>
<dbReference type="EMBL" id="CP149822">
    <property type="protein sequence ID" value="WZN42199.1"/>
    <property type="molecule type" value="Genomic_DNA"/>
</dbReference>
<dbReference type="Proteomes" id="UP001485459">
    <property type="component" value="Chromosome"/>
</dbReference>
<keyword evidence="2" id="KW-1185">Reference proteome</keyword>
<reference evidence="2" key="1">
    <citation type="submission" date="2024-03" db="EMBL/GenBank/DDBJ databases">
        <title>Chitinophaga horti sp. nov., isolated from garden soil.</title>
        <authorList>
            <person name="Lee D.S."/>
            <person name="Han D.M."/>
            <person name="Baek J.H."/>
            <person name="Choi D.G."/>
            <person name="Jeon J.H."/>
            <person name="Jeon C.O."/>
        </authorList>
    </citation>
    <scope>NUCLEOTIDE SEQUENCE [LARGE SCALE GENOMIC DNA]</scope>
    <source>
        <strain evidence="2">GPA1</strain>
    </source>
</reference>
<dbReference type="RefSeq" id="WP_341837035.1">
    <property type="nucleotide sequence ID" value="NZ_CP149822.1"/>
</dbReference>